<keyword evidence="2" id="KW-1133">Transmembrane helix</keyword>
<protein>
    <submittedName>
        <fullName evidence="3">Uncharacterized protein</fullName>
    </submittedName>
</protein>
<accession>A0A1I5GGK0</accession>
<dbReference type="STRING" id="260086.SAMN05216207_104647"/>
<dbReference type="AlphaFoldDB" id="A0A1I5GGK0"/>
<evidence type="ECO:0000313" key="4">
    <source>
        <dbReference type="Proteomes" id="UP000199614"/>
    </source>
</evidence>
<keyword evidence="4" id="KW-1185">Reference proteome</keyword>
<feature type="compositionally biased region" description="Basic residues" evidence="1">
    <location>
        <begin position="9"/>
        <end position="20"/>
    </location>
</feature>
<dbReference type="RefSeq" id="WP_093353557.1">
    <property type="nucleotide sequence ID" value="NZ_FOUY01000046.1"/>
</dbReference>
<proteinExistence type="predicted"/>
<name>A0A1I5GGK0_PSUAM</name>
<gene>
    <name evidence="3" type="ORF">SAMN05216207_104647</name>
</gene>
<organism evidence="3 4">
    <name type="scientific">Pseudonocardia ammonioxydans</name>
    <dbReference type="NCBI Taxonomy" id="260086"/>
    <lineage>
        <taxon>Bacteria</taxon>
        <taxon>Bacillati</taxon>
        <taxon>Actinomycetota</taxon>
        <taxon>Actinomycetes</taxon>
        <taxon>Pseudonocardiales</taxon>
        <taxon>Pseudonocardiaceae</taxon>
        <taxon>Pseudonocardia</taxon>
    </lineage>
</organism>
<dbReference type="Proteomes" id="UP000199614">
    <property type="component" value="Unassembled WGS sequence"/>
</dbReference>
<keyword evidence="2" id="KW-0812">Transmembrane</keyword>
<dbReference type="EMBL" id="FOUY01000046">
    <property type="protein sequence ID" value="SFO35154.1"/>
    <property type="molecule type" value="Genomic_DNA"/>
</dbReference>
<sequence length="63" mass="6685">MSDPARPLPQRRRPARHRAHPQTWPLTARRPGTARILAALAASAGAAAVTFALTVLLLPVVLG</sequence>
<reference evidence="3 4" key="1">
    <citation type="submission" date="2016-10" db="EMBL/GenBank/DDBJ databases">
        <authorList>
            <person name="de Groot N.N."/>
        </authorList>
    </citation>
    <scope>NUCLEOTIDE SEQUENCE [LARGE SCALE GENOMIC DNA]</scope>
    <source>
        <strain evidence="3 4">CGMCC 4.1877</strain>
    </source>
</reference>
<evidence type="ECO:0000256" key="2">
    <source>
        <dbReference type="SAM" id="Phobius"/>
    </source>
</evidence>
<evidence type="ECO:0000313" key="3">
    <source>
        <dbReference type="EMBL" id="SFO35154.1"/>
    </source>
</evidence>
<evidence type="ECO:0000256" key="1">
    <source>
        <dbReference type="SAM" id="MobiDB-lite"/>
    </source>
</evidence>
<keyword evidence="2" id="KW-0472">Membrane</keyword>
<feature type="region of interest" description="Disordered" evidence="1">
    <location>
        <begin position="1"/>
        <end position="26"/>
    </location>
</feature>
<feature type="transmembrane region" description="Helical" evidence="2">
    <location>
        <begin position="36"/>
        <end position="62"/>
    </location>
</feature>